<evidence type="ECO:0000256" key="7">
    <source>
        <dbReference type="RuleBase" id="RU365065"/>
    </source>
</evidence>
<dbReference type="SUPFAM" id="SSF103473">
    <property type="entry name" value="MFS general substrate transporter"/>
    <property type="match status" value="1"/>
</dbReference>
<evidence type="ECO:0000313" key="8">
    <source>
        <dbReference type="EMBL" id="TID26802.1"/>
    </source>
</evidence>
<evidence type="ECO:0000256" key="4">
    <source>
        <dbReference type="ARBA" id="ARBA00022692"/>
    </source>
</evidence>
<feature type="transmembrane region" description="Helical" evidence="7">
    <location>
        <begin position="71"/>
        <end position="94"/>
    </location>
</feature>
<feature type="transmembrane region" description="Helical" evidence="7">
    <location>
        <begin position="131"/>
        <end position="153"/>
    </location>
</feature>
<comment type="similarity">
    <text evidence="2 7">Belongs to the ferroportin (FP) (TC 2.A.100) family. SLC40A subfamily.</text>
</comment>
<comment type="caution">
    <text evidence="7">Lacks conserved residue(s) required for the propagation of feature annotation.</text>
</comment>
<dbReference type="PANTHER" id="PTHR11660">
    <property type="entry name" value="SOLUTE CARRIER FAMILY 40 MEMBER"/>
    <property type="match status" value="1"/>
</dbReference>
<dbReference type="GO" id="GO:0005381">
    <property type="term" value="F:iron ion transmembrane transporter activity"/>
    <property type="evidence" value="ECO:0007669"/>
    <property type="project" value="UniProtKB-UniRule"/>
</dbReference>
<evidence type="ECO:0000256" key="3">
    <source>
        <dbReference type="ARBA" id="ARBA00022448"/>
    </source>
</evidence>
<keyword evidence="7" id="KW-0406">Ion transport</keyword>
<protein>
    <recommendedName>
        <fullName evidence="7">Solute carrier family 40 member</fullName>
    </recommendedName>
</protein>
<dbReference type="OrthoDB" id="648861at2759"/>
<keyword evidence="3 7" id="KW-0813">Transport</keyword>
<keyword evidence="6 7" id="KW-0472">Membrane</keyword>
<name>A0A4Z1PBQ5_9PEZI</name>
<dbReference type="Gene3D" id="1.20.1250.20">
    <property type="entry name" value="MFS general substrate transporter like domains"/>
    <property type="match status" value="1"/>
</dbReference>
<keyword evidence="9" id="KW-1185">Reference proteome</keyword>
<evidence type="ECO:0000256" key="1">
    <source>
        <dbReference type="ARBA" id="ARBA00004141"/>
    </source>
</evidence>
<evidence type="ECO:0000256" key="5">
    <source>
        <dbReference type="ARBA" id="ARBA00022989"/>
    </source>
</evidence>
<feature type="transmembrane region" description="Helical" evidence="7">
    <location>
        <begin position="106"/>
        <end position="125"/>
    </location>
</feature>
<keyword evidence="4 7" id="KW-0812">Transmembrane</keyword>
<evidence type="ECO:0000256" key="2">
    <source>
        <dbReference type="ARBA" id="ARBA00006279"/>
    </source>
</evidence>
<evidence type="ECO:0000256" key="6">
    <source>
        <dbReference type="ARBA" id="ARBA00023136"/>
    </source>
</evidence>
<dbReference type="STRING" id="86259.A0A4Z1PBQ5"/>
<gene>
    <name evidence="8" type="ORF">E6O75_ATG01295</name>
</gene>
<feature type="transmembrane region" description="Helical" evidence="7">
    <location>
        <begin position="30"/>
        <end position="51"/>
    </location>
</feature>
<keyword evidence="5 7" id="KW-1133">Transmembrane helix</keyword>
<dbReference type="Proteomes" id="UP000298493">
    <property type="component" value="Unassembled WGS sequence"/>
</dbReference>
<dbReference type="EMBL" id="SNSC02000002">
    <property type="protein sequence ID" value="TID26802.1"/>
    <property type="molecule type" value="Genomic_DNA"/>
</dbReference>
<feature type="transmembrane region" description="Helical" evidence="7">
    <location>
        <begin position="197"/>
        <end position="219"/>
    </location>
</feature>
<dbReference type="Pfam" id="PF06963">
    <property type="entry name" value="FPN1"/>
    <property type="match status" value="1"/>
</dbReference>
<proteinExistence type="inferred from homology"/>
<accession>A0A4Z1PBQ5</accession>
<comment type="subcellular location">
    <subcellularLocation>
        <location evidence="1 7">Membrane</location>
        <topology evidence="1 7">Multi-pass membrane protein</topology>
    </subcellularLocation>
</comment>
<sequence>MGIGGEDPLKSLDTTFTKIKTSLKTSLEPWITYIHAPAFLASLSLSMLYLTVLSTGPQWQTYLLATGYTSISVSLLRVAAVISELLATLFAPMLMHRIGSIRSGLWSINWQVIWLTAGVFAFLWYDGSWWAGAGLTMGIVISRLGLWGFDLNVQFIIQESTPPSQRNTFSSSEIALQNAFELLSFLSTIVFPRPDQFKLPVLISFAAVVAAAACFAGYVRKERGHLIHVGDCVKFAKRRERVEYRILDNGGLEEGENDRGQGS</sequence>
<dbReference type="GO" id="GO:0016020">
    <property type="term" value="C:membrane"/>
    <property type="evidence" value="ECO:0007669"/>
    <property type="project" value="UniProtKB-SubCell"/>
</dbReference>
<reference evidence="8 9" key="1">
    <citation type="submission" date="2019-04" db="EMBL/GenBank/DDBJ databases">
        <title>High contiguity whole genome sequence and gene annotation resource for two Venturia nashicola isolates.</title>
        <authorList>
            <person name="Prokchorchik M."/>
            <person name="Won K."/>
            <person name="Lee Y."/>
            <person name="Choi E.D."/>
            <person name="Segonzac C."/>
            <person name="Sohn K.H."/>
        </authorList>
    </citation>
    <scope>NUCLEOTIDE SEQUENCE [LARGE SCALE GENOMIC DNA]</scope>
    <source>
        <strain evidence="8 9">PRI2</strain>
    </source>
</reference>
<dbReference type="PANTHER" id="PTHR11660:SF57">
    <property type="entry name" value="SOLUTE CARRIER FAMILY 40 MEMBER"/>
    <property type="match status" value="1"/>
</dbReference>
<dbReference type="InterPro" id="IPR036259">
    <property type="entry name" value="MFS_trans_sf"/>
</dbReference>
<evidence type="ECO:0000313" key="9">
    <source>
        <dbReference type="Proteomes" id="UP000298493"/>
    </source>
</evidence>
<organism evidence="8 9">
    <name type="scientific">Venturia nashicola</name>
    <dbReference type="NCBI Taxonomy" id="86259"/>
    <lineage>
        <taxon>Eukaryota</taxon>
        <taxon>Fungi</taxon>
        <taxon>Dikarya</taxon>
        <taxon>Ascomycota</taxon>
        <taxon>Pezizomycotina</taxon>
        <taxon>Dothideomycetes</taxon>
        <taxon>Pleosporomycetidae</taxon>
        <taxon>Venturiales</taxon>
        <taxon>Venturiaceae</taxon>
        <taxon>Venturia</taxon>
    </lineage>
</organism>
<comment type="function">
    <text evidence="7">May be involved in iron transport and iron homeostasis.</text>
</comment>
<dbReference type="AlphaFoldDB" id="A0A4Z1PBQ5"/>
<dbReference type="InterPro" id="IPR009716">
    <property type="entry name" value="Ferroportin-1"/>
</dbReference>
<comment type="caution">
    <text evidence="8">The sequence shown here is derived from an EMBL/GenBank/DDBJ whole genome shotgun (WGS) entry which is preliminary data.</text>
</comment>